<reference evidence="1 2" key="1">
    <citation type="submission" date="2016-09" db="EMBL/GenBank/DDBJ databases">
        <authorList>
            <person name="Capua I."/>
            <person name="De Benedictis P."/>
            <person name="Joannis T."/>
            <person name="Lombin L.H."/>
            <person name="Cattoli G."/>
        </authorList>
    </citation>
    <scope>NUCLEOTIDE SEQUENCE [LARGE SCALE GENOMIC DNA]</scope>
    <source>
        <strain evidence="1 2">IMI 309357</strain>
    </source>
</reference>
<dbReference type="RefSeq" id="XP_022478805.1">
    <property type="nucleotide sequence ID" value="XM_022614803.1"/>
</dbReference>
<dbReference type="Proteomes" id="UP000176998">
    <property type="component" value="Unassembled WGS sequence"/>
</dbReference>
<sequence length="70" mass="7854">MLVLAGEVEVEAESRWSGYGDVPDEGTRNFRRGSTTLDFLAQALWLCRERMTARCTVPLQALAARSKTQH</sequence>
<name>A0A1G4BK24_9PEZI</name>
<keyword evidence="2" id="KW-1185">Reference proteome</keyword>
<evidence type="ECO:0000313" key="1">
    <source>
        <dbReference type="EMBL" id="OHF01663.1"/>
    </source>
</evidence>
<dbReference type="GeneID" id="34556313"/>
<organism evidence="1 2">
    <name type="scientific">Colletotrichum orchidophilum</name>
    <dbReference type="NCBI Taxonomy" id="1209926"/>
    <lineage>
        <taxon>Eukaryota</taxon>
        <taxon>Fungi</taxon>
        <taxon>Dikarya</taxon>
        <taxon>Ascomycota</taxon>
        <taxon>Pezizomycotina</taxon>
        <taxon>Sordariomycetes</taxon>
        <taxon>Hypocreomycetidae</taxon>
        <taxon>Glomerellales</taxon>
        <taxon>Glomerellaceae</taxon>
        <taxon>Colletotrichum</taxon>
    </lineage>
</organism>
<comment type="caution">
    <text evidence="1">The sequence shown here is derived from an EMBL/GenBank/DDBJ whole genome shotgun (WGS) entry which is preliminary data.</text>
</comment>
<accession>A0A1G4BK24</accession>
<protein>
    <submittedName>
        <fullName evidence="1">Uncharacterized protein</fullName>
    </submittedName>
</protein>
<gene>
    <name evidence="1" type="ORF">CORC01_03153</name>
</gene>
<dbReference type="AlphaFoldDB" id="A0A1G4BK24"/>
<proteinExistence type="predicted"/>
<evidence type="ECO:0000313" key="2">
    <source>
        <dbReference type="Proteomes" id="UP000176998"/>
    </source>
</evidence>
<dbReference type="EMBL" id="MJBS01000018">
    <property type="protein sequence ID" value="OHF01663.1"/>
    <property type="molecule type" value="Genomic_DNA"/>
</dbReference>